<evidence type="ECO:0000256" key="4">
    <source>
        <dbReference type="ARBA" id="ARBA00023139"/>
    </source>
</evidence>
<feature type="compositionally biased region" description="Gly residues" evidence="6">
    <location>
        <begin position="23"/>
        <end position="33"/>
    </location>
</feature>
<evidence type="ECO:0000313" key="9">
    <source>
        <dbReference type="Proteomes" id="UP000306509"/>
    </source>
</evidence>
<dbReference type="EMBL" id="QGQD01000037">
    <property type="protein sequence ID" value="TLD01505.1"/>
    <property type="molecule type" value="Genomic_DNA"/>
</dbReference>
<dbReference type="SUPFAM" id="SSF53850">
    <property type="entry name" value="Periplasmic binding protein-like II"/>
    <property type="match status" value="1"/>
</dbReference>
<evidence type="ECO:0000256" key="1">
    <source>
        <dbReference type="ARBA" id="ARBA00022475"/>
    </source>
</evidence>
<accession>A0A4U8Q941</accession>
<dbReference type="InterPro" id="IPR006059">
    <property type="entry name" value="SBP"/>
</dbReference>
<evidence type="ECO:0000256" key="6">
    <source>
        <dbReference type="SAM" id="MobiDB-lite"/>
    </source>
</evidence>
<feature type="signal peptide" evidence="7">
    <location>
        <begin position="1"/>
        <end position="22"/>
    </location>
</feature>
<dbReference type="PANTHER" id="PTHR43649:SF33">
    <property type="entry name" value="POLYGALACTURONAN_RHAMNOGALACTURONAN-BINDING PROTEIN YTCQ"/>
    <property type="match status" value="1"/>
</dbReference>
<keyword evidence="3" id="KW-0472">Membrane</keyword>
<keyword evidence="1" id="KW-1003">Cell membrane</keyword>
<dbReference type="Pfam" id="PF01547">
    <property type="entry name" value="SBP_bac_1"/>
    <property type="match status" value="1"/>
</dbReference>
<evidence type="ECO:0000256" key="2">
    <source>
        <dbReference type="ARBA" id="ARBA00022729"/>
    </source>
</evidence>
<dbReference type="Proteomes" id="UP000306509">
    <property type="component" value="Unassembled WGS sequence"/>
</dbReference>
<keyword evidence="5" id="KW-0449">Lipoprotein</keyword>
<dbReference type="PANTHER" id="PTHR43649">
    <property type="entry name" value="ARABINOSE-BINDING PROTEIN-RELATED"/>
    <property type="match status" value="1"/>
</dbReference>
<evidence type="ECO:0000313" key="8">
    <source>
        <dbReference type="EMBL" id="TLD01505.1"/>
    </source>
</evidence>
<comment type="caution">
    <text evidence="8">The sequence shown here is derived from an EMBL/GenBank/DDBJ whole genome shotgun (WGS) entry which is preliminary data.</text>
</comment>
<keyword evidence="4" id="KW-0564">Palmitate</keyword>
<keyword evidence="9" id="KW-1185">Reference proteome</keyword>
<dbReference type="STRING" id="180332.GCA_000797495_03123"/>
<dbReference type="PROSITE" id="PS51257">
    <property type="entry name" value="PROKAR_LIPOPROTEIN"/>
    <property type="match status" value="1"/>
</dbReference>
<proteinExistence type="predicted"/>
<evidence type="ECO:0000256" key="5">
    <source>
        <dbReference type="ARBA" id="ARBA00023288"/>
    </source>
</evidence>
<feature type="region of interest" description="Disordered" evidence="6">
    <location>
        <begin position="23"/>
        <end position="81"/>
    </location>
</feature>
<organism evidence="8 9">
    <name type="scientific">Robinsoniella peoriensis</name>
    <dbReference type="NCBI Taxonomy" id="180332"/>
    <lineage>
        <taxon>Bacteria</taxon>
        <taxon>Bacillati</taxon>
        <taxon>Bacillota</taxon>
        <taxon>Clostridia</taxon>
        <taxon>Lachnospirales</taxon>
        <taxon>Lachnospiraceae</taxon>
        <taxon>Robinsoniella</taxon>
    </lineage>
</organism>
<feature type="chain" id="PRO_5038371086" evidence="7">
    <location>
        <begin position="23"/>
        <end position="458"/>
    </location>
</feature>
<reference evidence="8 9" key="1">
    <citation type="journal article" date="2019" name="Anaerobe">
        <title>Detection of Robinsoniella peoriensis in multiple bone samples of a trauma patient.</title>
        <authorList>
            <person name="Schrottner P."/>
            <person name="Hartwich K."/>
            <person name="Bunk B."/>
            <person name="Schober I."/>
            <person name="Helbig S."/>
            <person name="Rudolph W.W."/>
            <person name="Gunzer F."/>
        </authorList>
    </citation>
    <scope>NUCLEOTIDE SEQUENCE [LARGE SCALE GENOMIC DNA]</scope>
    <source>
        <strain evidence="8 9">DSM 106044</strain>
    </source>
</reference>
<feature type="compositionally biased region" description="Basic and acidic residues" evidence="6">
    <location>
        <begin position="47"/>
        <end position="58"/>
    </location>
</feature>
<gene>
    <name evidence="8" type="ORF">DSM106044_01650</name>
</gene>
<evidence type="ECO:0000256" key="7">
    <source>
        <dbReference type="SAM" id="SignalP"/>
    </source>
</evidence>
<sequence length="458" mass="50177" precursor="true">MKKRFISVLLTLALAASLTACGGSGNSGSGNSGAGETKGSAGTSSESTEKMTDTKDSQGAESSSVQESEAPEKGSDQPFAGETVTVYTRNVDMEGWQPFVDLVKEKTGIIVEGVVAPTNYPDVVTKLSSILTAGDDSFDIVHVDELLGVTYSTAGYLEPINEIIEAEKENYPADVLERICKSADGNYYLLPQELNAMYLFINKEVFDKAGAKIPTNTDEFLEAAKAMTNEEAYGYGAAWSKGGQLYNDLIRWMYCFEGDIYDWTKPESKEALQFMYDMLYKDKVVSEAALGDSYDAMNQKIIDNKYGMVFQWAYLADVCGDKWGDNIQIEPMPVFKTNHTIVAGWHMAINKNSKKVDAAKEVLKVWASEEGQMCNLQMEGSSHAKVMAKPEAKEVNRAGQALEEYSAAGSLVPRPMPATVNELMEVAETYAQSYLTNQMSLDECVEKATAEIQALVEE</sequence>
<evidence type="ECO:0000256" key="3">
    <source>
        <dbReference type="ARBA" id="ARBA00023136"/>
    </source>
</evidence>
<dbReference type="Gene3D" id="3.40.190.10">
    <property type="entry name" value="Periplasmic binding protein-like II"/>
    <property type="match status" value="1"/>
</dbReference>
<keyword evidence="2 7" id="KW-0732">Signal</keyword>
<dbReference type="RefSeq" id="WP_138002236.1">
    <property type="nucleotide sequence ID" value="NZ_CAUSDN010000261.1"/>
</dbReference>
<protein>
    <submittedName>
        <fullName evidence="8">Maltose-binding periplasmic protein</fullName>
    </submittedName>
</protein>
<dbReference type="InterPro" id="IPR050490">
    <property type="entry name" value="Bact_solute-bd_prot1"/>
</dbReference>
<dbReference type="AlphaFoldDB" id="A0A4U8Q941"/>
<name>A0A4U8Q941_9FIRM</name>